<accession>A0ABQ5Z6I0</accession>
<dbReference type="InterPro" id="IPR038732">
    <property type="entry name" value="HpyO/CreE_NAD-binding"/>
</dbReference>
<comment type="caution">
    <text evidence="2">The sequence shown here is derived from an EMBL/GenBank/DDBJ whole genome shotgun (WGS) entry which is preliminary data.</text>
</comment>
<dbReference type="Gene3D" id="3.50.50.60">
    <property type="entry name" value="FAD/NAD(P)-binding domain"/>
    <property type="match status" value="2"/>
</dbReference>
<evidence type="ECO:0000313" key="2">
    <source>
        <dbReference type="EMBL" id="GLR46996.1"/>
    </source>
</evidence>
<dbReference type="Pfam" id="PF13454">
    <property type="entry name" value="NAD_binding_9"/>
    <property type="match status" value="1"/>
</dbReference>
<dbReference type="PANTHER" id="PTHR40254">
    <property type="entry name" value="BLR0577 PROTEIN"/>
    <property type="match status" value="1"/>
</dbReference>
<organism evidence="2 3">
    <name type="scientific">Sphingomonas astaxanthinifaciens DSM 22298</name>
    <dbReference type="NCBI Taxonomy" id="1123267"/>
    <lineage>
        <taxon>Bacteria</taxon>
        <taxon>Pseudomonadati</taxon>
        <taxon>Pseudomonadota</taxon>
        <taxon>Alphaproteobacteria</taxon>
        <taxon>Sphingomonadales</taxon>
        <taxon>Sphingomonadaceae</taxon>
        <taxon>Sphingomonas</taxon>
    </lineage>
</organism>
<dbReference type="InterPro" id="IPR052189">
    <property type="entry name" value="L-asp_N-monooxygenase_NS-form"/>
</dbReference>
<gene>
    <name evidence="2" type="ORF">GCM10007925_07070</name>
</gene>
<dbReference type="EMBL" id="BSOO01000005">
    <property type="protein sequence ID" value="GLR46996.1"/>
    <property type="molecule type" value="Genomic_DNA"/>
</dbReference>
<proteinExistence type="predicted"/>
<dbReference type="RefSeq" id="WP_029942199.1">
    <property type="nucleotide sequence ID" value="NZ_BSOO01000005.1"/>
</dbReference>
<evidence type="ECO:0000313" key="3">
    <source>
        <dbReference type="Proteomes" id="UP001156703"/>
    </source>
</evidence>
<feature type="domain" description="FAD-dependent urate hydroxylase HpyO/Asp monooxygenase CreE-like FAD/NAD(P)-binding" evidence="1">
    <location>
        <begin position="10"/>
        <end position="142"/>
    </location>
</feature>
<dbReference type="SUPFAM" id="SSF51905">
    <property type="entry name" value="FAD/NAD(P)-binding domain"/>
    <property type="match status" value="1"/>
</dbReference>
<protein>
    <recommendedName>
        <fullName evidence="1">FAD-dependent urate hydroxylase HpyO/Asp monooxygenase CreE-like FAD/NAD(P)-binding domain-containing protein</fullName>
    </recommendedName>
</protein>
<dbReference type="PANTHER" id="PTHR40254:SF1">
    <property type="entry name" value="BLR0577 PROTEIN"/>
    <property type="match status" value="1"/>
</dbReference>
<sequence length="429" mass="46063">MRSEAAARVAVVGGGFSGVMTAVQLARLGIASTVYDGGPIPGRGTAYGTTDPRHLLNVPAGKMSAFPHDPDHFRAWAGVDAGTFVPRRDYGRYLEDIRAAHPLVTLERREVAALERAGEGWRLHFADGGAVEAAAVVLALGNEAPSRPRGWDALAMETNPWSEAALEAVREAGEEDRAILLIGTGLTMIDVVMMVEDRPLGEGIVAVSRRGMMPRSHAPYEPAPVDADDVPHGSLTAAWRWLRQRSAAVGWRAAVDSLRPHTAALWQSWSLVDQRRFLRHARPWWDAHRHRIAPEIAARLRALVAEGRLSIMAGRLVEAGPGGAAIANRHGGGVRAVPTPVTVNCTGPLGDVTRSANPLLRQILADGLAEPDPLRLGLRTDAEDRAAPGLFAVGPLTKGMYWEMVAVPDIRHQAERVAGSIAKELLPHG</sequence>
<name>A0ABQ5Z6I0_9SPHN</name>
<dbReference type="InterPro" id="IPR036188">
    <property type="entry name" value="FAD/NAD-bd_sf"/>
</dbReference>
<dbReference type="Proteomes" id="UP001156703">
    <property type="component" value="Unassembled WGS sequence"/>
</dbReference>
<evidence type="ECO:0000259" key="1">
    <source>
        <dbReference type="Pfam" id="PF13454"/>
    </source>
</evidence>
<reference evidence="3" key="1">
    <citation type="journal article" date="2019" name="Int. J. Syst. Evol. Microbiol.">
        <title>The Global Catalogue of Microorganisms (GCM) 10K type strain sequencing project: providing services to taxonomists for standard genome sequencing and annotation.</title>
        <authorList>
            <consortium name="The Broad Institute Genomics Platform"/>
            <consortium name="The Broad Institute Genome Sequencing Center for Infectious Disease"/>
            <person name="Wu L."/>
            <person name="Ma J."/>
        </authorList>
    </citation>
    <scope>NUCLEOTIDE SEQUENCE [LARGE SCALE GENOMIC DNA]</scope>
    <source>
        <strain evidence="3">NBRC 102146</strain>
    </source>
</reference>
<keyword evidence="3" id="KW-1185">Reference proteome</keyword>